<keyword evidence="4" id="KW-1185">Reference proteome</keyword>
<name>A0AAC9HRV0_9PSEU</name>
<accession>A0AAC9HRV0</accession>
<evidence type="ECO:0000256" key="1">
    <source>
        <dbReference type="SAM" id="MobiDB-lite"/>
    </source>
</evidence>
<dbReference type="Proteomes" id="UP000095210">
    <property type="component" value="Chromosome"/>
</dbReference>
<feature type="region of interest" description="Disordered" evidence="1">
    <location>
        <begin position="1"/>
        <end position="78"/>
    </location>
</feature>
<proteinExistence type="predicted"/>
<dbReference type="EMBL" id="CP014859">
    <property type="protein sequence ID" value="AOS63350.1"/>
    <property type="molecule type" value="Genomic_DNA"/>
</dbReference>
<feature type="compositionally biased region" description="Basic residues" evidence="1">
    <location>
        <begin position="46"/>
        <end position="55"/>
    </location>
</feature>
<feature type="compositionally biased region" description="Basic and acidic residues" evidence="1">
    <location>
        <begin position="35"/>
        <end position="45"/>
    </location>
</feature>
<dbReference type="InterPro" id="IPR007278">
    <property type="entry name" value="DUF397"/>
</dbReference>
<gene>
    <name evidence="3" type="ORF">TL08_12680</name>
</gene>
<dbReference type="AlphaFoldDB" id="A0AAC9HRV0"/>
<sequence>MEDLSHAVWRTSSHSGGNNGDCVEIGRAPAVVGIRDTKNRDGDPRRRTRGFRGLRRRDQGRSAALTRPDSDRALSRSRTGQGFGIVRFLRVAALRPHSSKRRRASSICRM</sequence>
<feature type="domain" description="DUF397" evidence="2">
    <location>
        <begin position="7"/>
        <end position="43"/>
    </location>
</feature>
<dbReference type="KEGG" id="ahm:TL08_12680"/>
<organism evidence="3 4">
    <name type="scientific">Actinoalloteichus hymeniacidonis</name>
    <dbReference type="NCBI Taxonomy" id="340345"/>
    <lineage>
        <taxon>Bacteria</taxon>
        <taxon>Bacillati</taxon>
        <taxon>Actinomycetota</taxon>
        <taxon>Actinomycetes</taxon>
        <taxon>Pseudonocardiales</taxon>
        <taxon>Pseudonocardiaceae</taxon>
        <taxon>Actinoalloteichus</taxon>
    </lineage>
</organism>
<evidence type="ECO:0000313" key="3">
    <source>
        <dbReference type="EMBL" id="AOS63350.1"/>
    </source>
</evidence>
<dbReference type="RefSeq" id="WP_084643649.1">
    <property type="nucleotide sequence ID" value="NZ_CP014859.1"/>
</dbReference>
<protein>
    <submittedName>
        <fullName evidence="3">DUF397 family protein</fullName>
    </submittedName>
</protein>
<reference evidence="4" key="1">
    <citation type="submission" date="2016-03" db="EMBL/GenBank/DDBJ databases">
        <title>Complete genome sequence of the type strain Actinoalloteichus hymeniacidonis DSM 45092.</title>
        <authorList>
            <person name="Schaffert L."/>
            <person name="Albersmeier A."/>
            <person name="Winkler A."/>
            <person name="Kalinowski J."/>
            <person name="Zotchev S."/>
            <person name="Ruckert C."/>
        </authorList>
    </citation>
    <scope>NUCLEOTIDE SEQUENCE [LARGE SCALE GENOMIC DNA]</scope>
    <source>
        <strain evidence="4">HPA177(T) (DSM 45092(T))</strain>
    </source>
</reference>
<dbReference type="Pfam" id="PF04149">
    <property type="entry name" value="DUF397"/>
    <property type="match status" value="1"/>
</dbReference>
<evidence type="ECO:0000259" key="2">
    <source>
        <dbReference type="Pfam" id="PF04149"/>
    </source>
</evidence>
<evidence type="ECO:0000313" key="4">
    <source>
        <dbReference type="Proteomes" id="UP000095210"/>
    </source>
</evidence>